<proteinExistence type="predicted"/>
<keyword evidence="2" id="KW-1185">Reference proteome</keyword>
<organism evidence="1 2">
    <name type="scientific">Castanea mollissima</name>
    <name type="common">Chinese chestnut</name>
    <dbReference type="NCBI Taxonomy" id="60419"/>
    <lineage>
        <taxon>Eukaryota</taxon>
        <taxon>Viridiplantae</taxon>
        <taxon>Streptophyta</taxon>
        <taxon>Embryophyta</taxon>
        <taxon>Tracheophyta</taxon>
        <taxon>Spermatophyta</taxon>
        <taxon>Magnoliopsida</taxon>
        <taxon>eudicotyledons</taxon>
        <taxon>Gunneridae</taxon>
        <taxon>Pentapetalae</taxon>
        <taxon>rosids</taxon>
        <taxon>fabids</taxon>
        <taxon>Fagales</taxon>
        <taxon>Fagaceae</taxon>
        <taxon>Castanea</taxon>
    </lineage>
</organism>
<name>A0A8J4QGN5_9ROSI</name>
<dbReference type="Proteomes" id="UP000737018">
    <property type="component" value="Unassembled WGS sequence"/>
</dbReference>
<accession>A0A8J4QGN5</accession>
<dbReference type="EMBL" id="JRKL02008184">
    <property type="protein sequence ID" value="KAF3947094.1"/>
    <property type="molecule type" value="Genomic_DNA"/>
</dbReference>
<reference evidence="1" key="1">
    <citation type="submission" date="2020-03" db="EMBL/GenBank/DDBJ databases">
        <title>Castanea mollissima Vanexum genome sequencing.</title>
        <authorList>
            <person name="Staton M."/>
        </authorList>
    </citation>
    <scope>NUCLEOTIDE SEQUENCE</scope>
    <source>
        <tissue evidence="1">Leaf</tissue>
    </source>
</reference>
<sequence>MLPLVFSLPDEVFVKSSVNKHLALVVIQSELWWGFISDYDKWVPPSFCFPLQPYHHSYAFEDLLAAQIGHHLFSLATEVS</sequence>
<evidence type="ECO:0000313" key="2">
    <source>
        <dbReference type="Proteomes" id="UP000737018"/>
    </source>
</evidence>
<gene>
    <name evidence="1" type="ORF">CMV_026728</name>
</gene>
<dbReference type="AlphaFoldDB" id="A0A8J4QGN5"/>
<protein>
    <submittedName>
        <fullName evidence="1">Uncharacterized protein</fullName>
    </submittedName>
</protein>
<comment type="caution">
    <text evidence="1">The sequence shown here is derived from an EMBL/GenBank/DDBJ whole genome shotgun (WGS) entry which is preliminary data.</text>
</comment>
<evidence type="ECO:0000313" key="1">
    <source>
        <dbReference type="EMBL" id="KAF3947094.1"/>
    </source>
</evidence>